<evidence type="ECO:0000256" key="8">
    <source>
        <dbReference type="ARBA" id="ARBA00022967"/>
    </source>
</evidence>
<comment type="similarity">
    <text evidence="2">Belongs to the ABC transporter superfamily. ABCC family. Conjugate transporter (TC 3.A.1.208) subfamily.</text>
</comment>
<feature type="transmembrane region" description="Helical" evidence="15">
    <location>
        <begin position="1010"/>
        <end position="1043"/>
    </location>
</feature>
<feature type="transmembrane region" description="Helical" evidence="15">
    <location>
        <begin position="333"/>
        <end position="357"/>
    </location>
</feature>
<reference evidence="19" key="2">
    <citation type="submission" date="2023-03" db="EMBL/GenBank/DDBJ databases">
        <authorList>
            <consortium name="Wellcome Sanger Institute Data Sharing"/>
        </authorList>
    </citation>
    <scope>NUCLEOTIDE SEQUENCE [LARGE SCALE GENOMIC DNA]</scope>
</reference>
<evidence type="ECO:0000256" key="11">
    <source>
        <dbReference type="ARBA" id="ARBA00034018"/>
    </source>
</evidence>
<feature type="transmembrane region" description="Helical" evidence="15">
    <location>
        <begin position="171"/>
        <end position="192"/>
    </location>
</feature>
<dbReference type="PANTHER" id="PTHR24223">
    <property type="entry name" value="ATP-BINDING CASSETTE SUB-FAMILY C"/>
    <property type="match status" value="1"/>
</dbReference>
<evidence type="ECO:0000259" key="16">
    <source>
        <dbReference type="PROSITE" id="PS50893"/>
    </source>
</evidence>
<feature type="transmembrane region" description="Helical" evidence="15">
    <location>
        <begin position="847"/>
        <end position="868"/>
    </location>
</feature>
<keyword evidence="6" id="KW-0547">Nucleotide-binding</keyword>
<dbReference type="InterPro" id="IPR003593">
    <property type="entry name" value="AAA+_ATPase"/>
</dbReference>
<comment type="subcellular location">
    <subcellularLocation>
        <location evidence="1">Membrane</location>
        <topology evidence="1">Multi-pass membrane protein</topology>
    </subcellularLocation>
</comment>
<dbReference type="CDD" id="cd18605">
    <property type="entry name" value="ABC_6TM_MRP7_D2_like"/>
    <property type="match status" value="1"/>
</dbReference>
<evidence type="ECO:0000256" key="10">
    <source>
        <dbReference type="ARBA" id="ARBA00023136"/>
    </source>
</evidence>
<dbReference type="GO" id="GO:0016887">
    <property type="term" value="F:ATP hydrolysis activity"/>
    <property type="evidence" value="ECO:0007669"/>
    <property type="project" value="InterPro"/>
</dbReference>
<feature type="transmembrane region" description="Helical" evidence="15">
    <location>
        <begin position="37"/>
        <end position="57"/>
    </location>
</feature>
<evidence type="ECO:0000259" key="17">
    <source>
        <dbReference type="PROSITE" id="PS50929"/>
    </source>
</evidence>
<keyword evidence="7" id="KW-0067">ATP-binding</keyword>
<comment type="catalytic activity">
    <reaction evidence="12">
        <text>leukotriene C4(in) + ATP + H2O = leukotriene C4(out) + ADP + phosphate + H(+)</text>
        <dbReference type="Rhea" id="RHEA:38963"/>
        <dbReference type="ChEBI" id="CHEBI:15377"/>
        <dbReference type="ChEBI" id="CHEBI:15378"/>
        <dbReference type="ChEBI" id="CHEBI:30616"/>
        <dbReference type="ChEBI" id="CHEBI:43474"/>
        <dbReference type="ChEBI" id="CHEBI:57973"/>
        <dbReference type="ChEBI" id="CHEBI:456216"/>
    </reaction>
    <physiologicalReaction direction="left-to-right" evidence="12">
        <dbReference type="Rhea" id="RHEA:38964"/>
    </physiologicalReaction>
</comment>
<evidence type="ECO:0000256" key="1">
    <source>
        <dbReference type="ARBA" id="ARBA00004141"/>
    </source>
</evidence>
<feature type="transmembrane region" description="Helical" evidence="15">
    <location>
        <begin position="554"/>
        <end position="572"/>
    </location>
</feature>
<dbReference type="InterPro" id="IPR036640">
    <property type="entry name" value="ABC1_TM_sf"/>
</dbReference>
<feature type="transmembrane region" description="Helical" evidence="15">
    <location>
        <begin position="97"/>
        <end position="120"/>
    </location>
</feature>
<keyword evidence="8" id="KW-1278">Translocase</keyword>
<dbReference type="PROSITE" id="PS50929">
    <property type="entry name" value="ABC_TM1F"/>
    <property type="match status" value="2"/>
</dbReference>
<evidence type="ECO:0000256" key="3">
    <source>
        <dbReference type="ARBA" id="ARBA00022448"/>
    </source>
</evidence>
<dbReference type="GO" id="GO:0016323">
    <property type="term" value="C:basolateral plasma membrane"/>
    <property type="evidence" value="ECO:0007669"/>
    <property type="project" value="UniProtKB-ARBA"/>
</dbReference>
<accession>A0AAX7VXH7</accession>
<feature type="transmembrane region" description="Helical" evidence="15">
    <location>
        <begin position="295"/>
        <end position="321"/>
    </location>
</feature>
<keyword evidence="19" id="KW-1185">Reference proteome</keyword>
<dbReference type="CDD" id="cd03250">
    <property type="entry name" value="ABCC_MRP_domain1"/>
    <property type="match status" value="1"/>
</dbReference>
<dbReference type="PROSITE" id="PS00211">
    <property type="entry name" value="ABC_TRANSPORTER_1"/>
    <property type="match status" value="2"/>
</dbReference>
<dbReference type="Proteomes" id="UP000265100">
    <property type="component" value="Chromosome 6"/>
</dbReference>
<feature type="transmembrane region" description="Helical" evidence="15">
    <location>
        <begin position="69"/>
        <end position="91"/>
    </location>
</feature>
<dbReference type="FunFam" id="3.40.50.300:FF:000163">
    <property type="entry name" value="Multidrug resistance-associated protein member 4"/>
    <property type="match status" value="1"/>
</dbReference>
<evidence type="ECO:0000256" key="9">
    <source>
        <dbReference type="ARBA" id="ARBA00022989"/>
    </source>
</evidence>
<dbReference type="SUPFAM" id="SSF90123">
    <property type="entry name" value="ABC transporter transmembrane region"/>
    <property type="match status" value="2"/>
</dbReference>
<feature type="transmembrane region" description="Helical" evidence="15">
    <location>
        <begin position="1147"/>
        <end position="1168"/>
    </location>
</feature>
<reference evidence="18 19" key="1">
    <citation type="submission" date="2018-05" db="EMBL/GenBank/DDBJ databases">
        <authorList>
            <person name="Datahose"/>
        </authorList>
    </citation>
    <scope>NUCLEOTIDE SEQUENCE</scope>
</reference>
<dbReference type="GO" id="GO:0008559">
    <property type="term" value="F:ABC-type xenobiotic transporter activity"/>
    <property type="evidence" value="ECO:0007669"/>
    <property type="project" value="UniProtKB-EC"/>
</dbReference>
<evidence type="ECO:0008006" key="20">
    <source>
        <dbReference type="Google" id="ProtNLM"/>
    </source>
</evidence>
<feature type="transmembrane region" description="Helical" evidence="15">
    <location>
        <begin position="418"/>
        <end position="448"/>
    </location>
</feature>
<evidence type="ECO:0000256" key="15">
    <source>
        <dbReference type="SAM" id="Phobius"/>
    </source>
</evidence>
<feature type="transmembrane region" description="Helical" evidence="15">
    <location>
        <begin position="1122"/>
        <end position="1141"/>
    </location>
</feature>
<feature type="transmembrane region" description="Helical" evidence="15">
    <location>
        <begin position="132"/>
        <end position="151"/>
    </location>
</feature>
<reference evidence="18" key="4">
    <citation type="submission" date="2025-09" db="UniProtKB">
        <authorList>
            <consortium name="Ensembl"/>
        </authorList>
    </citation>
    <scope>IDENTIFICATION</scope>
</reference>
<evidence type="ECO:0000256" key="14">
    <source>
        <dbReference type="ARBA" id="ARBA00048007"/>
    </source>
</evidence>
<evidence type="ECO:0000256" key="5">
    <source>
        <dbReference type="ARBA" id="ARBA00022737"/>
    </source>
</evidence>
<comment type="catalytic activity">
    <reaction evidence="13">
        <text>17beta-estradiol 17-O-(beta-D-glucuronate)(in) + ATP + H2O = 17beta-estradiol 17-O-(beta-D-glucuronate)(out) + ADP + phosphate + H(+)</text>
        <dbReference type="Rhea" id="RHEA:60128"/>
        <dbReference type="ChEBI" id="CHEBI:15377"/>
        <dbReference type="ChEBI" id="CHEBI:15378"/>
        <dbReference type="ChEBI" id="CHEBI:30616"/>
        <dbReference type="ChEBI" id="CHEBI:43474"/>
        <dbReference type="ChEBI" id="CHEBI:82961"/>
        <dbReference type="ChEBI" id="CHEBI:456216"/>
    </reaction>
    <physiologicalReaction direction="left-to-right" evidence="13">
        <dbReference type="Rhea" id="RHEA:60129"/>
    </physiologicalReaction>
</comment>
<feature type="transmembrane region" description="Helical" evidence="15">
    <location>
        <begin position="598"/>
        <end position="618"/>
    </location>
</feature>
<dbReference type="CDD" id="cd03244">
    <property type="entry name" value="ABCC_MRP_domain2"/>
    <property type="match status" value="1"/>
</dbReference>
<dbReference type="Gene3D" id="3.40.50.300">
    <property type="entry name" value="P-loop containing nucleotide triphosphate hydrolases"/>
    <property type="match status" value="2"/>
</dbReference>
<feature type="domain" description="ABC transmembrane type-1" evidence="17">
    <location>
        <begin position="298"/>
        <end position="577"/>
    </location>
</feature>
<dbReference type="SUPFAM" id="SSF52540">
    <property type="entry name" value="P-loop containing nucleoside triphosphate hydrolases"/>
    <property type="match status" value="2"/>
</dbReference>
<keyword evidence="9 15" id="KW-1133">Transmembrane helix</keyword>
<comment type="catalytic activity">
    <reaction evidence="11">
        <text>ATP + H2O + xenobioticSide 1 = ADP + phosphate + xenobioticSide 2.</text>
        <dbReference type="EC" id="7.6.2.2"/>
    </reaction>
</comment>
<name>A0AAX7VXH7_ASTCA</name>
<dbReference type="FunFam" id="3.40.50.300:FF:000973">
    <property type="entry name" value="Multidrug resistance-associated protein 4"/>
    <property type="match status" value="1"/>
</dbReference>
<feature type="domain" description="ABC transporter" evidence="16">
    <location>
        <begin position="591"/>
        <end position="823"/>
    </location>
</feature>
<evidence type="ECO:0000256" key="6">
    <source>
        <dbReference type="ARBA" id="ARBA00022741"/>
    </source>
</evidence>
<organism evidence="18 19">
    <name type="scientific">Astatotilapia calliptera</name>
    <name type="common">Eastern happy</name>
    <name type="synonym">Chromis callipterus</name>
    <dbReference type="NCBI Taxonomy" id="8154"/>
    <lineage>
        <taxon>Eukaryota</taxon>
        <taxon>Metazoa</taxon>
        <taxon>Chordata</taxon>
        <taxon>Craniata</taxon>
        <taxon>Vertebrata</taxon>
        <taxon>Euteleostomi</taxon>
        <taxon>Actinopterygii</taxon>
        <taxon>Neopterygii</taxon>
        <taxon>Teleostei</taxon>
        <taxon>Neoteleostei</taxon>
        <taxon>Acanthomorphata</taxon>
        <taxon>Ovalentaria</taxon>
        <taxon>Cichlomorphae</taxon>
        <taxon>Cichliformes</taxon>
        <taxon>Cichlidae</taxon>
        <taxon>African cichlids</taxon>
        <taxon>Pseudocrenilabrinae</taxon>
        <taxon>Haplochromini</taxon>
        <taxon>Astatotilapia</taxon>
    </lineage>
</organism>
<dbReference type="SMART" id="SM00382">
    <property type="entry name" value="AAA"/>
    <property type="match status" value="2"/>
</dbReference>
<dbReference type="Pfam" id="PF00005">
    <property type="entry name" value="ABC_tran"/>
    <property type="match status" value="2"/>
</dbReference>
<proteinExistence type="inferred from homology"/>
<keyword evidence="10 15" id="KW-0472">Membrane</keyword>
<dbReference type="CDD" id="cd18598">
    <property type="entry name" value="ABC_6TM_MRP7_D1_like"/>
    <property type="match status" value="1"/>
</dbReference>
<protein>
    <recommendedName>
        <fullName evidence="20">ATP-binding cassette, sub-family C (CFTR/MRP), member 10</fullName>
    </recommendedName>
</protein>
<evidence type="ECO:0000256" key="13">
    <source>
        <dbReference type="ARBA" id="ARBA00047576"/>
    </source>
</evidence>
<dbReference type="InterPro" id="IPR050173">
    <property type="entry name" value="ABC_transporter_C-like"/>
</dbReference>
<feature type="transmembrane region" description="Helical" evidence="15">
    <location>
        <begin position="934"/>
        <end position="960"/>
    </location>
</feature>
<dbReference type="FunFam" id="1.20.1560.10:FF:000037">
    <property type="entry name" value="ATP-binding cassette subfamily C member 10"/>
    <property type="match status" value="1"/>
</dbReference>
<keyword evidence="5" id="KW-0677">Repeat</keyword>
<keyword evidence="4 15" id="KW-0812">Transmembrane</keyword>
<evidence type="ECO:0000256" key="2">
    <source>
        <dbReference type="ARBA" id="ARBA00009726"/>
    </source>
</evidence>
<dbReference type="InterPro" id="IPR027417">
    <property type="entry name" value="P-loop_NTPase"/>
</dbReference>
<dbReference type="GO" id="GO:0015431">
    <property type="term" value="F:ABC-type glutathione S-conjugate transporter activity"/>
    <property type="evidence" value="ECO:0007669"/>
    <property type="project" value="UniProtKB-EC"/>
</dbReference>
<dbReference type="Ensembl" id="ENSACLT00000051100.1">
    <property type="protein sequence ID" value="ENSACLP00000085942.1"/>
    <property type="gene ID" value="ENSACLG00000016925.2"/>
</dbReference>
<dbReference type="GeneTree" id="ENSGT00940000164531"/>
<dbReference type="InterPro" id="IPR011527">
    <property type="entry name" value="ABC1_TM_dom"/>
</dbReference>
<dbReference type="InterPro" id="IPR017871">
    <property type="entry name" value="ABC_transporter-like_CS"/>
</dbReference>
<reference evidence="18" key="3">
    <citation type="submission" date="2025-08" db="UniProtKB">
        <authorList>
            <consortium name="Ensembl"/>
        </authorList>
    </citation>
    <scope>IDENTIFICATION</scope>
</reference>
<evidence type="ECO:0000313" key="18">
    <source>
        <dbReference type="Ensembl" id="ENSACLP00000085942.1"/>
    </source>
</evidence>
<evidence type="ECO:0000256" key="4">
    <source>
        <dbReference type="ARBA" id="ARBA00022692"/>
    </source>
</evidence>
<dbReference type="PROSITE" id="PS50893">
    <property type="entry name" value="ABC_TRANSPORTER_2"/>
    <property type="match status" value="2"/>
</dbReference>
<evidence type="ECO:0000256" key="12">
    <source>
        <dbReference type="ARBA" id="ARBA00047523"/>
    </source>
</evidence>
<feature type="transmembrane region" description="Helical" evidence="15">
    <location>
        <begin position="521"/>
        <end position="542"/>
    </location>
</feature>
<comment type="catalytic activity">
    <reaction evidence="14">
        <text>an S-substituted glutathione(in) + ATP + H2O = an S-substituted glutathione(out) + ADP + phosphate + H(+)</text>
        <dbReference type="Rhea" id="RHEA:19121"/>
        <dbReference type="ChEBI" id="CHEBI:15377"/>
        <dbReference type="ChEBI" id="CHEBI:15378"/>
        <dbReference type="ChEBI" id="CHEBI:30616"/>
        <dbReference type="ChEBI" id="CHEBI:43474"/>
        <dbReference type="ChEBI" id="CHEBI:90779"/>
        <dbReference type="ChEBI" id="CHEBI:456216"/>
        <dbReference type="EC" id="7.6.2.3"/>
    </reaction>
    <physiologicalReaction direction="left-to-right" evidence="14">
        <dbReference type="Rhea" id="RHEA:19122"/>
    </physiologicalReaction>
</comment>
<sequence length="1456" mass="161400">MNDFGPTDLIAGLCHTDEEDPLPLWQNECISPCFNQLILGVLPHAGMAIFSACYLSIHLQTSPPCGWTLRLVSALLAALLYTADVILVSVLQQGDMYLDILAGSCAILAWLVHFSVITVLQRTVFKRTRGPTLLLLLVLLLLPNLVINLIIYSNNKEYLNPAEPLKLARFVLASVRTFLFLIYLLAFAFPCISDAGYTLYINDVDGSPLIPENTQLETGEIVAEDGSDCLSRLFYLWLTPLLRRGQRWELDRPADVYHLPQKLRTSVICRYFHQCWELEGDVRLLKVLHKAFGKWYYILGLLKVTVNILSFAGPLLLSSLVNFMEDKGAPVSRGVWCALGLFATTLLCSVLRNIFVFEVSKVALSARAALVTAIYNKALRVSSCSLAGFTLGEVVNLMSTDTDRVVNFFQSFHELWSLPFQLAVTLYLLYLQVGVAFLGGLSVALLLVPFNKFLASCILSNNKKMLMWKDNRVKLMTEILFGIRVIKFYSWEPHFTQKVADCRKEELSHLKAVKYLDALCVYTWAALPVVISILTFVTYVLLGHQLTAAKVFTTLALVGMLIIPLNAFPWVLNGVLEAKVSLERIQRFFKLTNQNLQAYYALGRVLLDFLLCLCGGVFDFDVKQGSLVVVVGKVGCGKSSLLAALTGELNRLTGVLYVADREVGFGLASQEPWIQHASVRDNILFGRDYDAAFYQAVIKACALSDDLNVLPNGDKTEVGENGVTLSGGQKARLALARAVYMDKDIYLLDDPLAAVDADVAEHLMKKCIMELLRGKTRILCTHRIEFVDKADVVVLMDNGAIIKTDGVEQVEGEMSSLPELHVDNDPDLSGAEQKQVGRLAWRVYQTYWAAVGGVLASCVLVSLLLMQASKNVSDWWLSYWISELKHNGSTGNNDSSLPAFSSPHLLLFSPGRLISSVPSDYMFLSNDIDADVKFYLTVYGSIAVANTVFTALRAFLFAYGVMCAASAIHNRLLNQTTMAFFDTTPLGRILNRFSSDLYSVDDSLPFVLNILLANIFGLLGMLVVISYGLPWVLVALLPLGLLYYRTQHFYRHTSRELKRLCSLTLSPIYSHFSETLTGLGTIRASGNSARFEEENARRLEQNQRCLFLSYAAGQWLDIRLQLIGIAVVTGLGVIAVVQHQLNSVDPGLVGLSLSYALSITQLLSGLIFSFTQTEMQLVSVERTEEYSTGLPIEPQHQNTELSPSWPEHGCLEFRNVALTYRDGLPNALDGVSLMVRPGEKIGIVGRTGSGKSTIFLALFRMVELSQGQILLDQQVDLCAVVALCRSRLAIIPQDPFLFSGTVRENLDPCGRHLEPELLDVLEQCHLSTVVSRMGGLDAEVGERGRFFSAGQKQLLCLARALLTQAKVLCIDEATASVDHKTDKLLQQTIREKFQDKTVLTIAHRINTIMDCDRVLVMHAGKVVEFDSPVSLCQADNSIFHRLAAHSEPRGGTPSFL</sequence>
<feature type="domain" description="ABC transmembrane type-1" evidence="17">
    <location>
        <begin position="859"/>
        <end position="1175"/>
    </location>
</feature>
<keyword evidence="3" id="KW-0813">Transport</keyword>
<dbReference type="Pfam" id="PF00664">
    <property type="entry name" value="ABC_membrane"/>
    <property type="match status" value="2"/>
</dbReference>
<evidence type="ECO:0000313" key="19">
    <source>
        <dbReference type="Proteomes" id="UP000265100"/>
    </source>
</evidence>
<dbReference type="InterPro" id="IPR003439">
    <property type="entry name" value="ABC_transporter-like_ATP-bd"/>
</dbReference>
<feature type="domain" description="ABC transporter" evidence="16">
    <location>
        <begin position="1211"/>
        <end position="1444"/>
    </location>
</feature>
<evidence type="ECO:0000256" key="7">
    <source>
        <dbReference type="ARBA" id="ARBA00022840"/>
    </source>
</evidence>
<dbReference type="GO" id="GO:0005524">
    <property type="term" value="F:ATP binding"/>
    <property type="evidence" value="ECO:0007669"/>
    <property type="project" value="UniProtKB-KW"/>
</dbReference>
<dbReference type="Gene3D" id="1.20.1560.10">
    <property type="entry name" value="ABC transporter type 1, transmembrane domain"/>
    <property type="match status" value="2"/>
</dbReference>
<dbReference type="PANTHER" id="PTHR24223:SF330">
    <property type="entry name" value="ATP-BINDING CASSETTE SUB-FAMILY C MEMBER 10"/>
    <property type="match status" value="1"/>
</dbReference>